<proteinExistence type="predicted"/>
<feature type="signal peptide" evidence="1">
    <location>
        <begin position="1"/>
        <end position="16"/>
    </location>
</feature>
<dbReference type="PROSITE" id="PS51257">
    <property type="entry name" value="PROKAR_LIPOPROTEIN"/>
    <property type="match status" value="1"/>
</dbReference>
<keyword evidence="1" id="KW-0732">Signal</keyword>
<organism evidence="2">
    <name type="scientific">uncultured Dysgonomonas sp</name>
    <dbReference type="NCBI Taxonomy" id="206096"/>
    <lineage>
        <taxon>Bacteria</taxon>
        <taxon>Pseudomonadati</taxon>
        <taxon>Bacteroidota</taxon>
        <taxon>Bacteroidia</taxon>
        <taxon>Bacteroidales</taxon>
        <taxon>Dysgonomonadaceae</taxon>
        <taxon>Dysgonomonas</taxon>
        <taxon>environmental samples</taxon>
    </lineage>
</organism>
<gene>
    <name evidence="2" type="ORF">KL86DYS2_10797</name>
</gene>
<name>A0A212J5W6_9BACT</name>
<accession>A0A212J5W6</accession>
<dbReference type="AlphaFoldDB" id="A0A212J5W6"/>
<protein>
    <recommendedName>
        <fullName evidence="3">DUF1735 domain-containing protein</fullName>
    </recommendedName>
</protein>
<dbReference type="EMBL" id="FLUL01000001">
    <property type="protein sequence ID" value="SBV94817.1"/>
    <property type="molecule type" value="Genomic_DNA"/>
</dbReference>
<feature type="chain" id="PRO_5012600627" description="DUF1735 domain-containing protein" evidence="1">
    <location>
        <begin position="17"/>
        <end position="215"/>
    </location>
</feature>
<evidence type="ECO:0000256" key="1">
    <source>
        <dbReference type="SAM" id="SignalP"/>
    </source>
</evidence>
<sequence>MKKLLFILLFLPLVFACNDGNDPVPVSKERTITYKFNTNAAPTGANNLIGVQIYKGVKAGSLVQYSPYAYGLFDDFSKIKLELPKDAEYKIVSSVVVDGKTKVGKDGNGYLKPFTLGGTAGVQLTNTFTLDNTRAMTLLNQSTTTIAASNKKSTKESDSSQLEPLDYKIPNLDRYYGEVTEYDGNSNDNPVVDMQRQVFGIRFTVEFEGIENIAL</sequence>
<dbReference type="RefSeq" id="WP_296947376.1">
    <property type="nucleotide sequence ID" value="NZ_LT599021.1"/>
</dbReference>
<evidence type="ECO:0000313" key="2">
    <source>
        <dbReference type="EMBL" id="SBV94817.1"/>
    </source>
</evidence>
<evidence type="ECO:0008006" key="3">
    <source>
        <dbReference type="Google" id="ProtNLM"/>
    </source>
</evidence>
<reference evidence="2" key="1">
    <citation type="submission" date="2016-04" db="EMBL/GenBank/DDBJ databases">
        <authorList>
            <person name="Evans L.H."/>
            <person name="Alamgir A."/>
            <person name="Owens N."/>
            <person name="Weber N.D."/>
            <person name="Virtaneva K."/>
            <person name="Barbian K."/>
            <person name="Babar A."/>
            <person name="Rosenke K."/>
        </authorList>
    </citation>
    <scope>NUCLEOTIDE SEQUENCE</scope>
    <source>
        <strain evidence="2">86-2</strain>
    </source>
</reference>